<dbReference type="Gene3D" id="3.30.110.150">
    <property type="entry name" value="SepF-like protein"/>
    <property type="match status" value="1"/>
</dbReference>
<reference evidence="2 3" key="1">
    <citation type="journal article" date="2020" name="Biotechnol. Biofuels">
        <title>New insights from the biogas microbiome by comprehensive genome-resolved metagenomics of nearly 1600 species originating from multiple anaerobic digesters.</title>
        <authorList>
            <person name="Campanaro S."/>
            <person name="Treu L."/>
            <person name="Rodriguez-R L.M."/>
            <person name="Kovalovszki A."/>
            <person name="Ziels R.M."/>
            <person name="Maus I."/>
            <person name="Zhu X."/>
            <person name="Kougias P.G."/>
            <person name="Basile A."/>
            <person name="Luo G."/>
            <person name="Schluter A."/>
            <person name="Konstantinidis K.T."/>
            <person name="Angelidaki I."/>
        </authorList>
    </citation>
    <scope>NUCLEOTIDE SEQUENCE [LARGE SCALE GENOMIC DNA]</scope>
    <source>
        <strain evidence="2">AS22ysBPME_79</strain>
    </source>
</reference>
<evidence type="ECO:0000313" key="2">
    <source>
        <dbReference type="EMBL" id="NMA44613.1"/>
    </source>
</evidence>
<accession>A0A7K4BZE6</accession>
<keyword evidence="2" id="KW-0132">Cell division</keyword>
<organism evidence="2 3">
    <name type="scientific">Candidatus Iainarchaeum sp</name>
    <dbReference type="NCBI Taxonomy" id="3101447"/>
    <lineage>
        <taxon>Archaea</taxon>
        <taxon>Candidatus Iainarchaeota</taxon>
        <taxon>Candidatus Iainarchaeia</taxon>
        <taxon>Candidatus Iainarchaeales</taxon>
        <taxon>Candidatus Iainarchaeaceae</taxon>
        <taxon>Candidatus Iainarchaeum</taxon>
    </lineage>
</organism>
<dbReference type="InterPro" id="IPR007561">
    <property type="entry name" value="Cell_div_SepF/SepF-rel"/>
</dbReference>
<sequence length="116" mass="12881">MGFFRKVMAKSETVDLEEVLNNMDQIEEESYENADAFVKPLDLIVDADATAVINEAKAGNIVLVNIADLKKRNATKLRELIADIKAEIKKIDGDIAAISQERLLVTPAKVKIIKKK</sequence>
<keyword evidence="1" id="KW-0175">Coiled coil</keyword>
<dbReference type="Pfam" id="PF04472">
    <property type="entry name" value="SepF"/>
    <property type="match status" value="1"/>
</dbReference>
<dbReference type="GO" id="GO:0051301">
    <property type="term" value="P:cell division"/>
    <property type="evidence" value="ECO:0007669"/>
    <property type="project" value="UniProtKB-KW"/>
</dbReference>
<evidence type="ECO:0000313" key="3">
    <source>
        <dbReference type="Proteomes" id="UP000526302"/>
    </source>
</evidence>
<name>A0A7K4BZE6_9ARCH</name>
<proteinExistence type="predicted"/>
<keyword evidence="2" id="KW-0131">Cell cycle</keyword>
<dbReference type="EMBL" id="JAAZKV010000018">
    <property type="protein sequence ID" value="NMA44613.1"/>
    <property type="molecule type" value="Genomic_DNA"/>
</dbReference>
<dbReference type="Proteomes" id="UP000526302">
    <property type="component" value="Unassembled WGS sequence"/>
</dbReference>
<comment type="caution">
    <text evidence="2">The sequence shown here is derived from an EMBL/GenBank/DDBJ whole genome shotgun (WGS) entry which is preliminary data.</text>
</comment>
<dbReference type="AlphaFoldDB" id="A0A7K4BZE6"/>
<gene>
    <name evidence="2" type="ORF">GX950_02270</name>
</gene>
<dbReference type="InterPro" id="IPR038594">
    <property type="entry name" value="SepF-like_sf"/>
</dbReference>
<feature type="coiled-coil region" evidence="1">
    <location>
        <begin position="67"/>
        <end position="101"/>
    </location>
</feature>
<protein>
    <submittedName>
        <fullName evidence="2">Cell division protein SepF</fullName>
    </submittedName>
</protein>
<evidence type="ECO:0000256" key="1">
    <source>
        <dbReference type="SAM" id="Coils"/>
    </source>
</evidence>